<accession>A0AAV4G697</accession>
<keyword evidence="2" id="KW-1185">Reference proteome</keyword>
<sequence>MKRRDIANQTRRFHKFLQATRRDDKIIKQVMVNAGGDLEGRGDACHQHGQPWARDAGRRQDLECCPRGPLVSGGFFHSSLPAPALVLIKIDSSASSLQSVACYYY</sequence>
<gene>
    <name evidence="1" type="ORF">ElyMa_002335800</name>
</gene>
<comment type="caution">
    <text evidence="1">The sequence shown here is derived from an EMBL/GenBank/DDBJ whole genome shotgun (WGS) entry which is preliminary data.</text>
</comment>
<name>A0AAV4G697_9GAST</name>
<reference evidence="1 2" key="1">
    <citation type="journal article" date="2021" name="Elife">
        <title>Chloroplast acquisition without the gene transfer in kleptoplastic sea slugs, Plakobranchus ocellatus.</title>
        <authorList>
            <person name="Maeda T."/>
            <person name="Takahashi S."/>
            <person name="Yoshida T."/>
            <person name="Shimamura S."/>
            <person name="Takaki Y."/>
            <person name="Nagai Y."/>
            <person name="Toyoda A."/>
            <person name="Suzuki Y."/>
            <person name="Arimoto A."/>
            <person name="Ishii H."/>
            <person name="Satoh N."/>
            <person name="Nishiyama T."/>
            <person name="Hasebe M."/>
            <person name="Maruyama T."/>
            <person name="Minagawa J."/>
            <person name="Obokata J."/>
            <person name="Shigenobu S."/>
        </authorList>
    </citation>
    <scope>NUCLEOTIDE SEQUENCE [LARGE SCALE GENOMIC DNA]</scope>
</reference>
<dbReference type="Proteomes" id="UP000762676">
    <property type="component" value="Unassembled WGS sequence"/>
</dbReference>
<evidence type="ECO:0000313" key="1">
    <source>
        <dbReference type="EMBL" id="GFR81232.1"/>
    </source>
</evidence>
<protein>
    <submittedName>
        <fullName evidence="1">Uncharacterized protein</fullName>
    </submittedName>
</protein>
<proteinExistence type="predicted"/>
<evidence type="ECO:0000313" key="2">
    <source>
        <dbReference type="Proteomes" id="UP000762676"/>
    </source>
</evidence>
<dbReference type="EMBL" id="BMAT01004809">
    <property type="protein sequence ID" value="GFR81232.1"/>
    <property type="molecule type" value="Genomic_DNA"/>
</dbReference>
<dbReference type="AlphaFoldDB" id="A0AAV4G697"/>
<organism evidence="1 2">
    <name type="scientific">Elysia marginata</name>
    <dbReference type="NCBI Taxonomy" id="1093978"/>
    <lineage>
        <taxon>Eukaryota</taxon>
        <taxon>Metazoa</taxon>
        <taxon>Spiralia</taxon>
        <taxon>Lophotrochozoa</taxon>
        <taxon>Mollusca</taxon>
        <taxon>Gastropoda</taxon>
        <taxon>Heterobranchia</taxon>
        <taxon>Euthyneura</taxon>
        <taxon>Panpulmonata</taxon>
        <taxon>Sacoglossa</taxon>
        <taxon>Placobranchoidea</taxon>
        <taxon>Plakobranchidae</taxon>
        <taxon>Elysia</taxon>
    </lineage>
</organism>